<comment type="similarity">
    <text evidence="1 2">Belongs to the anti-sigma-factor antagonist family.</text>
</comment>
<dbReference type="PANTHER" id="PTHR33495">
    <property type="entry name" value="ANTI-SIGMA FACTOR ANTAGONIST TM_1081-RELATED-RELATED"/>
    <property type="match status" value="1"/>
</dbReference>
<keyword evidence="5" id="KW-1185">Reference proteome</keyword>
<dbReference type="NCBIfam" id="TIGR00377">
    <property type="entry name" value="ant_ant_sig"/>
    <property type="match status" value="1"/>
</dbReference>
<sequence>MSVTREKNGEILIVSAAGQINSANAAELETCLLEWVQEGEHKWVLDMAGVEYISSAGLRVVLLLAKRLKQNGGHLVLCSLQPHVLEVFDISGFLSILDVADSRDAALGRHAA</sequence>
<reference evidence="4 5" key="1">
    <citation type="submission" date="2023-08" db="EMBL/GenBank/DDBJ databases">
        <title>Alcaligenaceae gen. nov., a novel taxon isolated from the sludge of Yixing Pesticide Factory.</title>
        <authorList>
            <person name="Ruan L."/>
        </authorList>
    </citation>
    <scope>NUCLEOTIDE SEQUENCE [LARGE SCALE GENOMIC DNA]</scope>
    <source>
        <strain evidence="4 5">LG-2</strain>
    </source>
</reference>
<organism evidence="4 5">
    <name type="scientific">Yanghanlia caeni</name>
    <dbReference type="NCBI Taxonomy" id="3064283"/>
    <lineage>
        <taxon>Bacteria</taxon>
        <taxon>Pseudomonadati</taxon>
        <taxon>Pseudomonadota</taxon>
        <taxon>Betaproteobacteria</taxon>
        <taxon>Burkholderiales</taxon>
        <taxon>Alcaligenaceae</taxon>
        <taxon>Yanghanlia</taxon>
    </lineage>
</organism>
<evidence type="ECO:0000313" key="5">
    <source>
        <dbReference type="Proteomes" id="UP001232156"/>
    </source>
</evidence>
<evidence type="ECO:0000256" key="2">
    <source>
        <dbReference type="RuleBase" id="RU003749"/>
    </source>
</evidence>
<dbReference type="InterPro" id="IPR002645">
    <property type="entry name" value="STAS_dom"/>
</dbReference>
<protein>
    <recommendedName>
        <fullName evidence="2">Anti-sigma factor antagonist</fullName>
    </recommendedName>
</protein>
<dbReference type="Gene3D" id="3.30.750.24">
    <property type="entry name" value="STAS domain"/>
    <property type="match status" value="1"/>
</dbReference>
<proteinExistence type="inferred from homology"/>
<dbReference type="EMBL" id="JAUZQE010000018">
    <property type="protein sequence ID" value="MDR4126125.1"/>
    <property type="molecule type" value="Genomic_DNA"/>
</dbReference>
<dbReference type="InterPro" id="IPR003658">
    <property type="entry name" value="Anti-sigma_ant"/>
</dbReference>
<dbReference type="Proteomes" id="UP001232156">
    <property type="component" value="Unassembled WGS sequence"/>
</dbReference>
<dbReference type="RefSeq" id="WP_165277707.1">
    <property type="nucleotide sequence ID" value="NZ_JAUZQE010000018.1"/>
</dbReference>
<evidence type="ECO:0000256" key="1">
    <source>
        <dbReference type="ARBA" id="ARBA00009013"/>
    </source>
</evidence>
<dbReference type="PROSITE" id="PS50801">
    <property type="entry name" value="STAS"/>
    <property type="match status" value="1"/>
</dbReference>
<comment type="caution">
    <text evidence="4">The sequence shown here is derived from an EMBL/GenBank/DDBJ whole genome shotgun (WGS) entry which is preliminary data.</text>
</comment>
<dbReference type="CDD" id="cd07043">
    <property type="entry name" value="STAS_anti-anti-sigma_factors"/>
    <property type="match status" value="1"/>
</dbReference>
<gene>
    <name evidence="4" type="ORF">Q8947_09035</name>
</gene>
<evidence type="ECO:0000313" key="4">
    <source>
        <dbReference type="EMBL" id="MDR4126125.1"/>
    </source>
</evidence>
<evidence type="ECO:0000259" key="3">
    <source>
        <dbReference type="PROSITE" id="PS50801"/>
    </source>
</evidence>
<dbReference type="SUPFAM" id="SSF52091">
    <property type="entry name" value="SpoIIaa-like"/>
    <property type="match status" value="1"/>
</dbReference>
<feature type="domain" description="STAS" evidence="3">
    <location>
        <begin position="1"/>
        <end position="110"/>
    </location>
</feature>
<dbReference type="InterPro" id="IPR036513">
    <property type="entry name" value="STAS_dom_sf"/>
</dbReference>
<dbReference type="Pfam" id="PF01740">
    <property type="entry name" value="STAS"/>
    <property type="match status" value="1"/>
</dbReference>
<accession>A0ABU1D6Q9</accession>
<name>A0ABU1D6Q9_9BURK</name>